<feature type="transmembrane region" description="Helical" evidence="1">
    <location>
        <begin position="208"/>
        <end position="230"/>
    </location>
</feature>
<feature type="transmembrane region" description="Helical" evidence="1">
    <location>
        <begin position="84"/>
        <end position="103"/>
    </location>
</feature>
<evidence type="ECO:0000256" key="1">
    <source>
        <dbReference type="SAM" id="Phobius"/>
    </source>
</evidence>
<dbReference type="OrthoDB" id="3243277at2"/>
<feature type="transmembrane region" description="Helical" evidence="1">
    <location>
        <begin position="260"/>
        <end position="280"/>
    </location>
</feature>
<feature type="transmembrane region" description="Helical" evidence="1">
    <location>
        <begin position="27"/>
        <end position="46"/>
    </location>
</feature>
<proteinExistence type="predicted"/>
<accession>A0A6N9I3D8</accession>
<evidence type="ECO:0000313" key="3">
    <source>
        <dbReference type="Proteomes" id="UP000449209"/>
    </source>
</evidence>
<name>A0A6N9I3D8_9LACO</name>
<evidence type="ECO:0008006" key="4">
    <source>
        <dbReference type="Google" id="ProtNLM"/>
    </source>
</evidence>
<protein>
    <recommendedName>
        <fullName evidence="4">DUF819 family protein</fullName>
    </recommendedName>
</protein>
<dbReference type="InterPro" id="IPR049576">
    <property type="entry name" value="HDC-like"/>
</dbReference>
<feature type="transmembrane region" description="Helical" evidence="1">
    <location>
        <begin position="370"/>
        <end position="390"/>
    </location>
</feature>
<evidence type="ECO:0000313" key="2">
    <source>
        <dbReference type="EMBL" id="MYV17224.1"/>
    </source>
</evidence>
<feature type="transmembrane region" description="Helical" evidence="1">
    <location>
        <begin position="292"/>
        <end position="316"/>
    </location>
</feature>
<reference evidence="2 3" key="1">
    <citation type="journal article" date="2019" name="Appl. Environ. Microbiol.">
        <title>Genetic determinants of hydroxycinnamic acid metabolism in heterofermentative lactobacilli.</title>
        <authorList>
            <person name="Gaur G."/>
            <person name="Oh J.H."/>
            <person name="Filannino P."/>
            <person name="Gobbetti M."/>
            <person name="van Pijkeren J.P."/>
            <person name="Ganzle M.G."/>
        </authorList>
    </citation>
    <scope>NUCLEOTIDE SEQUENCE [LARGE SCALE GENOMIC DNA]</scope>
    <source>
        <strain evidence="2 3">C5</strain>
    </source>
</reference>
<sequence length="393" mass="42381">MNFIIAFSIVMAFMLIGEWVSTVSHAYIPSVFVSAILFVIGFWTVLPKTVVASASFGPQFISIAIPLLLVHLGTLMSLKELLQQWKAVCIALLGVIGTLILTLTIGTWLFNWHTVVAAIPPLTGGLVSALLMSNGLKSQGITALVALPVSMFVLHSVVGYPLTAAMLKHEGKRLSIVFNKNRATLAPKYEQSDESKEKKDSLIKLPNAYVTSAYLLVKVAIVALISMGFAMLIHNVINANVVCLIFGVIAHQLGFLENNILGKAGVFSWLMYGLLAYVFGQLSSTTPSLMGTIIVQIITLIALGLLGMFLAARLLAKPFGMTWQMAYACSLTSLFGFPADYILTSEISRSVASGDKPLEGYLRDQMMPKMLVGGFATVSVASVIIASIFLKLL</sequence>
<keyword evidence="1" id="KW-1133">Transmembrane helix</keyword>
<dbReference type="CDD" id="cd21416">
    <property type="entry name" value="HDC_protein"/>
    <property type="match status" value="1"/>
</dbReference>
<feature type="transmembrane region" description="Helical" evidence="1">
    <location>
        <begin position="236"/>
        <end position="253"/>
    </location>
</feature>
<gene>
    <name evidence="2" type="ORF">GB993_06875</name>
</gene>
<feature type="transmembrane region" description="Helical" evidence="1">
    <location>
        <begin position="58"/>
        <end position="78"/>
    </location>
</feature>
<keyword evidence="1" id="KW-0472">Membrane</keyword>
<dbReference type="AlphaFoldDB" id="A0A6N9I3D8"/>
<organism evidence="2 3">
    <name type="scientific">Furfurilactobacillus milii</name>
    <dbReference type="NCBI Taxonomy" id="2888272"/>
    <lineage>
        <taxon>Bacteria</taxon>
        <taxon>Bacillati</taxon>
        <taxon>Bacillota</taxon>
        <taxon>Bacilli</taxon>
        <taxon>Lactobacillales</taxon>
        <taxon>Lactobacillaceae</taxon>
        <taxon>Furfurilactobacillus</taxon>
    </lineage>
</organism>
<dbReference type="EMBL" id="WEZQ01000011">
    <property type="protein sequence ID" value="MYV17224.1"/>
    <property type="molecule type" value="Genomic_DNA"/>
</dbReference>
<feature type="transmembrane region" description="Helical" evidence="1">
    <location>
        <begin position="110"/>
        <end position="131"/>
    </location>
</feature>
<comment type="caution">
    <text evidence="2">The sequence shown here is derived from an EMBL/GenBank/DDBJ whole genome shotgun (WGS) entry which is preliminary data.</text>
</comment>
<dbReference type="RefSeq" id="WP_161003641.1">
    <property type="nucleotide sequence ID" value="NZ_WEZQ01000011.1"/>
</dbReference>
<dbReference type="Proteomes" id="UP000449209">
    <property type="component" value="Unassembled WGS sequence"/>
</dbReference>
<keyword evidence="1" id="KW-0812">Transmembrane</keyword>
<feature type="transmembrane region" description="Helical" evidence="1">
    <location>
        <begin position="143"/>
        <end position="163"/>
    </location>
</feature>